<feature type="modified residue" description="4-aspartylphosphate" evidence="19">
    <location>
        <position position="764"/>
    </location>
</feature>
<dbReference type="Gene3D" id="3.30.450.20">
    <property type="entry name" value="PAS domain"/>
    <property type="match status" value="1"/>
</dbReference>
<dbReference type="PANTHER" id="PTHR43047:SF72">
    <property type="entry name" value="OSMOSENSING HISTIDINE PROTEIN KINASE SLN1"/>
    <property type="match status" value="1"/>
</dbReference>
<dbReference type="Pfam" id="PF00512">
    <property type="entry name" value="HisKA"/>
    <property type="match status" value="1"/>
</dbReference>
<dbReference type="InterPro" id="IPR011006">
    <property type="entry name" value="CheY-like_superfamily"/>
</dbReference>
<keyword evidence="15 21" id="KW-0472">Membrane</keyword>
<dbReference type="RefSeq" id="WP_155476337.1">
    <property type="nucleotide sequence ID" value="NZ_WNKU01000009.1"/>
</dbReference>
<evidence type="ECO:0000259" key="24">
    <source>
        <dbReference type="PROSITE" id="PS50885"/>
    </source>
</evidence>
<dbReference type="SUPFAM" id="SSF55874">
    <property type="entry name" value="ATPase domain of HSP90 chaperone/DNA topoisomerase II/histidine kinase"/>
    <property type="match status" value="1"/>
</dbReference>
<evidence type="ECO:0000313" key="25">
    <source>
        <dbReference type="EMBL" id="MTV49242.1"/>
    </source>
</evidence>
<dbReference type="SMART" id="SM00304">
    <property type="entry name" value="HAMP"/>
    <property type="match status" value="1"/>
</dbReference>
<keyword evidence="10" id="KW-0547">Nucleotide-binding</keyword>
<feature type="domain" description="Response regulatory" evidence="23">
    <location>
        <begin position="715"/>
        <end position="831"/>
    </location>
</feature>
<dbReference type="SUPFAM" id="SSF103190">
    <property type="entry name" value="Sensory domain-like"/>
    <property type="match status" value="1"/>
</dbReference>
<keyword evidence="16" id="KW-0131">Cell cycle</keyword>
<feature type="domain" description="HAMP" evidence="24">
    <location>
        <begin position="362"/>
        <end position="414"/>
    </location>
</feature>
<feature type="coiled-coil region" evidence="20">
    <location>
        <begin position="418"/>
        <end position="447"/>
    </location>
</feature>
<evidence type="ECO:0000313" key="26">
    <source>
        <dbReference type="Proteomes" id="UP000430670"/>
    </source>
</evidence>
<dbReference type="CDD" id="cd06225">
    <property type="entry name" value="HAMP"/>
    <property type="match status" value="1"/>
</dbReference>
<evidence type="ECO:0000256" key="7">
    <source>
        <dbReference type="ARBA" id="ARBA00022553"/>
    </source>
</evidence>
<evidence type="ECO:0000256" key="14">
    <source>
        <dbReference type="ARBA" id="ARBA00023012"/>
    </source>
</evidence>
<dbReference type="GO" id="GO:0005524">
    <property type="term" value="F:ATP binding"/>
    <property type="evidence" value="ECO:0007669"/>
    <property type="project" value="UniProtKB-KW"/>
</dbReference>
<dbReference type="FunFam" id="1.10.287.130:FF:000038">
    <property type="entry name" value="Sensory transduction histidine kinase"/>
    <property type="match status" value="1"/>
</dbReference>
<dbReference type="SUPFAM" id="SSF47384">
    <property type="entry name" value="Homodimeric domain of signal transducing histidine kinase"/>
    <property type="match status" value="1"/>
</dbReference>
<feature type="domain" description="Histidine kinase" evidence="22">
    <location>
        <begin position="454"/>
        <end position="690"/>
    </location>
</feature>
<comment type="catalytic activity">
    <reaction evidence="1">
        <text>ATP + protein L-histidine = ADP + protein N-phospho-L-histidine.</text>
        <dbReference type="EC" id="2.7.13.3"/>
    </reaction>
</comment>
<proteinExistence type="inferred from homology"/>
<evidence type="ECO:0000256" key="16">
    <source>
        <dbReference type="ARBA" id="ARBA00023306"/>
    </source>
</evidence>
<dbReference type="Gene3D" id="1.10.287.130">
    <property type="match status" value="1"/>
</dbReference>
<keyword evidence="13 21" id="KW-1133">Transmembrane helix</keyword>
<sequence length="838" mass="94457">MHMLRKVPLRTILIIPFILQLLIAAGLVSWLSIKNSELAVYDVTTRLRTETSNRIFEHLKSHMEIPMVVNRLNANALETGLLDIHNKPERERYFFKQQQTFPDIAMNFIGTPQGEFMGARRSASGEIQLVLASDATGNNSNYFSVTPNGEAGELKEVFRNFDPRKRPWYITGEKLGQPAWSDIYRHFVFQDLAITAVRPVYDASGRLFGVLGVDYILTGLNQFLQGLQIGKTGKTYIVERSGNLVAASTLDKAYRLIDGKMERIRASESETPLIREASRFLENHYGDWRNIPVQEQLDFFVKGERQYVQVSPFEEYGLHWLIVVVVPEKDFMGLVEKNTLQTLGLIGVAMMVAIAVGVWTSHWVIEPIRRLNRAAGEYAQGNWDYQVDFEREDEVGTLGKSLTSMAQQQAELFGHLEQKVAERTRELEEKNLELIEANEKKELAARAKSEFLANMSHEIRTPMNAILGFSEILGEHVQDEQGRRYLEYISTNGETLLRIINDILDLSKIEAGKLEIQLRPANLAAIFEEMQRGFASQVEGKGLQFILDMAPELPRQVNIDEVRLRQILFNLIGNAVKFTYRGFIKVAVRSMIEKLANSLEEEQSLGTDATEKLNLIITVQDSGIGIAAEQQQAIFEAFVQQKGQDANRYGGTGLGLTITRRLVEMMDGQITLQSEAGKGSTFTVRLPNIEAVRVLGREKVSQNVLQAHVRFPDSTILVADDEEANRALVKEFLEPHGLTCLEATNGRETLDMAEKVRPDLVILDMKMPVLDGYGVLQIMKSDDDLATIPVIVLTASVLEEEEANVRQAGCAGFLRKPVSRQQLLLEVMRFLPSEKAEK</sequence>
<dbReference type="Pfam" id="PF00672">
    <property type="entry name" value="HAMP"/>
    <property type="match status" value="1"/>
</dbReference>
<dbReference type="PROSITE" id="PS50110">
    <property type="entry name" value="RESPONSE_REGULATORY"/>
    <property type="match status" value="1"/>
</dbReference>
<keyword evidence="26" id="KW-1185">Reference proteome</keyword>
<dbReference type="CDD" id="cd16922">
    <property type="entry name" value="HATPase_EvgS-ArcB-TorS-like"/>
    <property type="match status" value="1"/>
</dbReference>
<feature type="transmembrane region" description="Helical" evidence="21">
    <location>
        <begin position="12"/>
        <end position="33"/>
    </location>
</feature>
<keyword evidence="6" id="KW-1003">Cell membrane</keyword>
<dbReference type="SMART" id="SM00388">
    <property type="entry name" value="HisKA"/>
    <property type="match status" value="1"/>
</dbReference>
<evidence type="ECO:0000256" key="8">
    <source>
        <dbReference type="ARBA" id="ARBA00022679"/>
    </source>
</evidence>
<evidence type="ECO:0000256" key="9">
    <source>
        <dbReference type="ARBA" id="ARBA00022692"/>
    </source>
</evidence>
<evidence type="ECO:0000259" key="23">
    <source>
        <dbReference type="PROSITE" id="PS50110"/>
    </source>
</evidence>
<keyword evidence="7 19" id="KW-0597">Phosphoprotein</keyword>
<dbReference type="InterPro" id="IPR029151">
    <property type="entry name" value="Sensor-like_sf"/>
</dbReference>
<dbReference type="InterPro" id="IPR001789">
    <property type="entry name" value="Sig_transdc_resp-reg_receiver"/>
</dbReference>
<feature type="transmembrane region" description="Helical" evidence="21">
    <location>
        <begin position="343"/>
        <end position="365"/>
    </location>
</feature>
<protein>
    <recommendedName>
        <fullName evidence="18">Circadian input-output histidine kinase CikA</fullName>
        <ecNumber evidence="4">2.7.13.3</ecNumber>
    </recommendedName>
    <alternativeName>
        <fullName evidence="5">Stage 0 sporulation protein A homolog</fullName>
    </alternativeName>
</protein>
<dbReference type="OrthoDB" id="9790669at2"/>
<evidence type="ECO:0000256" key="20">
    <source>
        <dbReference type="SAM" id="Coils"/>
    </source>
</evidence>
<dbReference type="GO" id="GO:0000155">
    <property type="term" value="F:phosphorelay sensor kinase activity"/>
    <property type="evidence" value="ECO:0007669"/>
    <property type="project" value="InterPro"/>
</dbReference>
<dbReference type="Pfam" id="PF02518">
    <property type="entry name" value="HATPase_c"/>
    <property type="match status" value="1"/>
</dbReference>
<dbReference type="FunFam" id="3.30.565.10:FF:000010">
    <property type="entry name" value="Sensor histidine kinase RcsC"/>
    <property type="match status" value="1"/>
</dbReference>
<dbReference type="InterPro" id="IPR004358">
    <property type="entry name" value="Sig_transdc_His_kin-like_C"/>
</dbReference>
<keyword evidence="11" id="KW-0418">Kinase</keyword>
<keyword evidence="14" id="KW-0902">Two-component regulatory system</keyword>
<dbReference type="InterPro" id="IPR036097">
    <property type="entry name" value="HisK_dim/P_sf"/>
</dbReference>
<dbReference type="PRINTS" id="PR00344">
    <property type="entry name" value="BCTRLSENSOR"/>
</dbReference>
<dbReference type="InterPro" id="IPR033479">
    <property type="entry name" value="dCache_1"/>
</dbReference>
<keyword evidence="12" id="KW-0067">ATP-binding</keyword>
<evidence type="ECO:0000256" key="3">
    <source>
        <dbReference type="ARBA" id="ARBA00006402"/>
    </source>
</evidence>
<evidence type="ECO:0000256" key="10">
    <source>
        <dbReference type="ARBA" id="ARBA00022741"/>
    </source>
</evidence>
<gene>
    <name evidence="25" type="ORF">GJ688_09655</name>
</gene>
<evidence type="ECO:0000256" key="1">
    <source>
        <dbReference type="ARBA" id="ARBA00000085"/>
    </source>
</evidence>
<dbReference type="EC" id="2.7.13.3" evidence="4"/>
<dbReference type="GO" id="GO:0005886">
    <property type="term" value="C:plasma membrane"/>
    <property type="evidence" value="ECO:0007669"/>
    <property type="project" value="UniProtKB-SubCell"/>
</dbReference>
<keyword evidence="9 21" id="KW-0812">Transmembrane</keyword>
<evidence type="ECO:0000256" key="4">
    <source>
        <dbReference type="ARBA" id="ARBA00012438"/>
    </source>
</evidence>
<dbReference type="InterPro" id="IPR003660">
    <property type="entry name" value="HAMP_dom"/>
</dbReference>
<evidence type="ECO:0000256" key="15">
    <source>
        <dbReference type="ARBA" id="ARBA00023136"/>
    </source>
</evidence>
<evidence type="ECO:0000256" key="21">
    <source>
        <dbReference type="SAM" id="Phobius"/>
    </source>
</evidence>
<dbReference type="Gene3D" id="3.30.565.10">
    <property type="entry name" value="Histidine kinase-like ATPase, C-terminal domain"/>
    <property type="match status" value="1"/>
</dbReference>
<accession>A0A6I3SKM4</accession>
<evidence type="ECO:0000256" key="19">
    <source>
        <dbReference type="PROSITE-ProRule" id="PRU00169"/>
    </source>
</evidence>
<dbReference type="SMART" id="SM00387">
    <property type="entry name" value="HATPase_c"/>
    <property type="match status" value="1"/>
</dbReference>
<dbReference type="AlphaFoldDB" id="A0A6I3SKM4"/>
<evidence type="ECO:0000256" key="17">
    <source>
        <dbReference type="ARBA" id="ARBA00024867"/>
    </source>
</evidence>
<dbReference type="InterPro" id="IPR036890">
    <property type="entry name" value="HATPase_C_sf"/>
</dbReference>
<dbReference type="GO" id="GO:0009927">
    <property type="term" value="F:histidine phosphotransfer kinase activity"/>
    <property type="evidence" value="ECO:0007669"/>
    <property type="project" value="TreeGrafter"/>
</dbReference>
<reference evidence="25 26" key="1">
    <citation type="submission" date="2019-11" db="EMBL/GenBank/DDBJ databases">
        <title>Whole-genome sequence of a the green, strictly anaerobic photosynthetic bacterium Heliobacillus mobilis DSM 6151.</title>
        <authorList>
            <person name="Kyndt J.A."/>
            <person name="Meyer T.E."/>
        </authorList>
    </citation>
    <scope>NUCLEOTIDE SEQUENCE [LARGE SCALE GENOMIC DNA]</scope>
    <source>
        <strain evidence="25 26">DSM 6151</strain>
    </source>
</reference>
<comment type="subcellular location">
    <subcellularLocation>
        <location evidence="2">Cell membrane</location>
        <topology evidence="2">Multi-pass membrane protein</topology>
    </subcellularLocation>
</comment>
<dbReference type="PROSITE" id="PS50109">
    <property type="entry name" value="HIS_KIN"/>
    <property type="match status" value="1"/>
</dbReference>
<keyword evidence="20" id="KW-0175">Coiled coil</keyword>
<name>A0A6I3SKM4_HELMO</name>
<dbReference type="InterPro" id="IPR005467">
    <property type="entry name" value="His_kinase_dom"/>
</dbReference>
<dbReference type="Proteomes" id="UP000430670">
    <property type="component" value="Unassembled WGS sequence"/>
</dbReference>
<evidence type="ECO:0000256" key="18">
    <source>
        <dbReference type="ARBA" id="ARBA00074306"/>
    </source>
</evidence>
<dbReference type="SUPFAM" id="SSF52172">
    <property type="entry name" value="CheY-like"/>
    <property type="match status" value="1"/>
</dbReference>
<dbReference type="CDD" id="cd12913">
    <property type="entry name" value="PDC1_MCP_like"/>
    <property type="match status" value="1"/>
</dbReference>
<dbReference type="SUPFAM" id="SSF158472">
    <property type="entry name" value="HAMP domain-like"/>
    <property type="match status" value="1"/>
</dbReference>
<evidence type="ECO:0000256" key="2">
    <source>
        <dbReference type="ARBA" id="ARBA00004651"/>
    </source>
</evidence>
<evidence type="ECO:0000256" key="13">
    <source>
        <dbReference type="ARBA" id="ARBA00022989"/>
    </source>
</evidence>
<dbReference type="PANTHER" id="PTHR43047">
    <property type="entry name" value="TWO-COMPONENT HISTIDINE PROTEIN KINASE"/>
    <property type="match status" value="1"/>
</dbReference>
<comment type="caution">
    <text evidence="25">The sequence shown here is derived from an EMBL/GenBank/DDBJ whole genome shotgun (WGS) entry which is preliminary data.</text>
</comment>
<evidence type="ECO:0000256" key="6">
    <source>
        <dbReference type="ARBA" id="ARBA00022475"/>
    </source>
</evidence>
<dbReference type="InterPro" id="IPR003661">
    <property type="entry name" value="HisK_dim/P_dom"/>
</dbReference>
<comment type="function">
    <text evidence="17">May play the central regulatory role in sporulation. It may be an element of the effector pathway responsible for the activation of sporulation genes in response to nutritional stress. Spo0A may act in concert with spo0H (a sigma factor) to control the expression of some genes that are critical to the sporulation process.</text>
</comment>
<dbReference type="PROSITE" id="PS50885">
    <property type="entry name" value="HAMP"/>
    <property type="match status" value="1"/>
</dbReference>
<dbReference type="CDD" id="cd00082">
    <property type="entry name" value="HisKA"/>
    <property type="match status" value="1"/>
</dbReference>
<evidence type="ECO:0000256" key="11">
    <source>
        <dbReference type="ARBA" id="ARBA00022777"/>
    </source>
</evidence>
<dbReference type="InterPro" id="IPR003594">
    <property type="entry name" value="HATPase_dom"/>
</dbReference>
<dbReference type="Pfam" id="PF02743">
    <property type="entry name" value="dCache_1"/>
    <property type="match status" value="1"/>
</dbReference>
<dbReference type="EMBL" id="WNKU01000009">
    <property type="protein sequence ID" value="MTV49242.1"/>
    <property type="molecule type" value="Genomic_DNA"/>
</dbReference>
<dbReference type="Gene3D" id="6.10.340.10">
    <property type="match status" value="1"/>
</dbReference>
<organism evidence="25 26">
    <name type="scientific">Heliobacterium mobile</name>
    <name type="common">Heliobacillus mobilis</name>
    <dbReference type="NCBI Taxonomy" id="28064"/>
    <lineage>
        <taxon>Bacteria</taxon>
        <taxon>Bacillati</taxon>
        <taxon>Bacillota</taxon>
        <taxon>Clostridia</taxon>
        <taxon>Eubacteriales</taxon>
        <taxon>Heliobacteriaceae</taxon>
        <taxon>Heliobacterium</taxon>
    </lineage>
</organism>
<dbReference type="Pfam" id="PF00072">
    <property type="entry name" value="Response_reg"/>
    <property type="match status" value="1"/>
</dbReference>
<evidence type="ECO:0000259" key="22">
    <source>
        <dbReference type="PROSITE" id="PS50109"/>
    </source>
</evidence>
<evidence type="ECO:0000256" key="12">
    <source>
        <dbReference type="ARBA" id="ARBA00022840"/>
    </source>
</evidence>
<keyword evidence="8" id="KW-0808">Transferase</keyword>
<dbReference type="Gene3D" id="3.40.50.2300">
    <property type="match status" value="1"/>
</dbReference>
<evidence type="ECO:0000256" key="5">
    <source>
        <dbReference type="ARBA" id="ARBA00018672"/>
    </source>
</evidence>
<dbReference type="SMART" id="SM00448">
    <property type="entry name" value="REC"/>
    <property type="match status" value="1"/>
</dbReference>
<comment type="similarity">
    <text evidence="3">In the N-terminal section; belongs to the phytochrome family.</text>
</comment>